<comment type="caution">
    <text evidence="8">The sequence shown here is derived from an EMBL/GenBank/DDBJ whole genome shotgun (WGS) entry which is preliminary data.</text>
</comment>
<keyword evidence="9" id="KW-1185">Reference proteome</keyword>
<dbReference type="InterPro" id="IPR050306">
    <property type="entry name" value="PfkB_Carbo_kinase"/>
</dbReference>
<evidence type="ECO:0000256" key="3">
    <source>
        <dbReference type="ARBA" id="ARBA00022741"/>
    </source>
</evidence>
<dbReference type="SUPFAM" id="SSF53613">
    <property type="entry name" value="Ribokinase-like"/>
    <property type="match status" value="1"/>
</dbReference>
<keyword evidence="3" id="KW-0547">Nucleotide-binding</keyword>
<dbReference type="Proteomes" id="UP001445472">
    <property type="component" value="Unassembled WGS sequence"/>
</dbReference>
<evidence type="ECO:0000256" key="5">
    <source>
        <dbReference type="ARBA" id="ARBA00022840"/>
    </source>
</evidence>
<protein>
    <submittedName>
        <fullName evidence="8">PfkB family carbohydrate kinase</fullName>
    </submittedName>
</protein>
<keyword evidence="5" id="KW-0067">ATP-binding</keyword>
<evidence type="ECO:0000256" key="1">
    <source>
        <dbReference type="ARBA" id="ARBA00010688"/>
    </source>
</evidence>
<proteinExistence type="inferred from homology"/>
<reference evidence="8 9" key="1">
    <citation type="submission" date="2024-06" db="EMBL/GenBank/DDBJ databases">
        <title>The Natural Products Discovery Center: Release of the First 8490 Sequenced Strains for Exploring Actinobacteria Biosynthetic Diversity.</title>
        <authorList>
            <person name="Kalkreuter E."/>
            <person name="Kautsar S.A."/>
            <person name="Yang D."/>
            <person name="Bader C.D."/>
            <person name="Teijaro C.N."/>
            <person name="Fluegel L."/>
            <person name="Davis C.M."/>
            <person name="Simpson J.R."/>
            <person name="Lauterbach L."/>
            <person name="Steele A.D."/>
            <person name="Gui C."/>
            <person name="Meng S."/>
            <person name="Li G."/>
            <person name="Viehrig K."/>
            <person name="Ye F."/>
            <person name="Su P."/>
            <person name="Kiefer A.F."/>
            <person name="Nichols A."/>
            <person name="Cepeda A.J."/>
            <person name="Yan W."/>
            <person name="Fan B."/>
            <person name="Jiang Y."/>
            <person name="Adhikari A."/>
            <person name="Zheng C.-J."/>
            <person name="Schuster L."/>
            <person name="Cowan T.M."/>
            <person name="Smanski M.J."/>
            <person name="Chevrette M.G."/>
            <person name="De Carvalho L.P.S."/>
            <person name="Shen B."/>
        </authorList>
    </citation>
    <scope>NUCLEOTIDE SEQUENCE [LARGE SCALE GENOMIC DNA]</scope>
    <source>
        <strain evidence="8 9">NPDC000837</strain>
    </source>
</reference>
<dbReference type="EMBL" id="JBEPBX010000048">
    <property type="protein sequence ID" value="MER6617976.1"/>
    <property type="molecule type" value="Genomic_DNA"/>
</dbReference>
<dbReference type="GO" id="GO:0016301">
    <property type="term" value="F:kinase activity"/>
    <property type="evidence" value="ECO:0007669"/>
    <property type="project" value="UniProtKB-KW"/>
</dbReference>
<evidence type="ECO:0000313" key="9">
    <source>
        <dbReference type="Proteomes" id="UP001445472"/>
    </source>
</evidence>
<accession>A0ABV1V4L8</accession>
<comment type="similarity">
    <text evidence="1">Belongs to the carbohydrate kinase PfkB family.</text>
</comment>
<dbReference type="InterPro" id="IPR029056">
    <property type="entry name" value="Ribokinase-like"/>
</dbReference>
<organism evidence="8 9">
    <name type="scientific">Streptomyces xantholiticus</name>
    <dbReference type="NCBI Taxonomy" id="68285"/>
    <lineage>
        <taxon>Bacteria</taxon>
        <taxon>Bacillati</taxon>
        <taxon>Actinomycetota</taxon>
        <taxon>Actinomycetes</taxon>
        <taxon>Kitasatosporales</taxon>
        <taxon>Streptomycetaceae</taxon>
        <taxon>Streptomyces</taxon>
    </lineage>
</organism>
<dbReference type="InterPro" id="IPR011611">
    <property type="entry name" value="PfkB_dom"/>
</dbReference>
<evidence type="ECO:0000259" key="7">
    <source>
        <dbReference type="Pfam" id="PF00294"/>
    </source>
</evidence>
<dbReference type="PANTHER" id="PTHR43085">
    <property type="entry name" value="HEXOKINASE FAMILY MEMBER"/>
    <property type="match status" value="1"/>
</dbReference>
<keyword evidence="4 8" id="KW-0418">Kinase</keyword>
<evidence type="ECO:0000256" key="4">
    <source>
        <dbReference type="ARBA" id="ARBA00022777"/>
    </source>
</evidence>
<dbReference type="PROSITE" id="PS00583">
    <property type="entry name" value="PFKB_KINASES_1"/>
    <property type="match status" value="1"/>
</dbReference>
<name>A0ABV1V4L8_9ACTN</name>
<evidence type="ECO:0000256" key="6">
    <source>
        <dbReference type="SAM" id="MobiDB-lite"/>
    </source>
</evidence>
<dbReference type="Gene3D" id="3.40.1190.20">
    <property type="match status" value="1"/>
</dbReference>
<dbReference type="Pfam" id="PF00294">
    <property type="entry name" value="PfkB"/>
    <property type="match status" value="1"/>
</dbReference>
<evidence type="ECO:0000256" key="2">
    <source>
        <dbReference type="ARBA" id="ARBA00022679"/>
    </source>
</evidence>
<sequence>MNRGGVLVPGEALIDLVPEPDDPEILRAQPGGAPANVAVGLARLGTPVAFAGTLGGDAFAGSIERRLSSAGVDLSLCGRSVLPTTLAVADPGPEGTAYPDDDRAGPARRGRGDRRRGDAFHCPRS</sequence>
<feature type="compositionally biased region" description="Basic and acidic residues" evidence="6">
    <location>
        <begin position="115"/>
        <end position="125"/>
    </location>
</feature>
<keyword evidence="2" id="KW-0808">Transferase</keyword>
<feature type="domain" description="Carbohydrate kinase PfkB" evidence="7">
    <location>
        <begin position="7"/>
        <end position="81"/>
    </location>
</feature>
<gene>
    <name evidence="8" type="ORF">ABT276_32630</name>
</gene>
<feature type="region of interest" description="Disordered" evidence="6">
    <location>
        <begin position="85"/>
        <end position="125"/>
    </location>
</feature>
<dbReference type="InterPro" id="IPR002173">
    <property type="entry name" value="Carboh/pur_kinase_PfkB_CS"/>
</dbReference>
<dbReference type="RefSeq" id="WP_351978947.1">
    <property type="nucleotide sequence ID" value="NZ_JBEPBX010000048.1"/>
</dbReference>
<evidence type="ECO:0000313" key="8">
    <source>
        <dbReference type="EMBL" id="MER6617976.1"/>
    </source>
</evidence>
<dbReference type="PANTHER" id="PTHR43085:SF1">
    <property type="entry name" value="PSEUDOURIDINE KINASE-RELATED"/>
    <property type="match status" value="1"/>
</dbReference>